<organism evidence="1 2">
    <name type="scientific">Dactylosporangium siamense</name>
    <dbReference type="NCBI Taxonomy" id="685454"/>
    <lineage>
        <taxon>Bacteria</taxon>
        <taxon>Bacillati</taxon>
        <taxon>Actinomycetota</taxon>
        <taxon>Actinomycetes</taxon>
        <taxon>Micromonosporales</taxon>
        <taxon>Micromonosporaceae</taxon>
        <taxon>Dactylosporangium</taxon>
    </lineage>
</organism>
<gene>
    <name evidence="1" type="ORF">Dsi01nite_079980</name>
</gene>
<dbReference type="AlphaFoldDB" id="A0A919PTJ8"/>
<proteinExistence type="predicted"/>
<comment type="caution">
    <text evidence="1">The sequence shown here is derived from an EMBL/GenBank/DDBJ whole genome shotgun (WGS) entry which is preliminary data.</text>
</comment>
<evidence type="ECO:0000313" key="1">
    <source>
        <dbReference type="EMBL" id="GIG49957.1"/>
    </source>
</evidence>
<protein>
    <submittedName>
        <fullName evidence="1">Uncharacterized protein</fullName>
    </submittedName>
</protein>
<name>A0A919PTJ8_9ACTN</name>
<keyword evidence="2" id="KW-1185">Reference proteome</keyword>
<dbReference type="RefSeq" id="WP_203851610.1">
    <property type="nucleotide sequence ID" value="NZ_BAAAVW010000029.1"/>
</dbReference>
<reference evidence="1" key="1">
    <citation type="submission" date="2021-01" db="EMBL/GenBank/DDBJ databases">
        <title>Whole genome shotgun sequence of Dactylosporangium siamense NBRC 106093.</title>
        <authorList>
            <person name="Komaki H."/>
            <person name="Tamura T."/>
        </authorList>
    </citation>
    <scope>NUCLEOTIDE SEQUENCE</scope>
    <source>
        <strain evidence="1">NBRC 106093</strain>
    </source>
</reference>
<evidence type="ECO:0000313" key="2">
    <source>
        <dbReference type="Proteomes" id="UP000660611"/>
    </source>
</evidence>
<dbReference type="EMBL" id="BONQ01000126">
    <property type="protein sequence ID" value="GIG49957.1"/>
    <property type="molecule type" value="Genomic_DNA"/>
</dbReference>
<dbReference type="Proteomes" id="UP000660611">
    <property type="component" value="Unassembled WGS sequence"/>
</dbReference>
<sequence length="127" mass="14068">MRFDVPKAIKWVVKSDLVVLSEKAGALHLGAGRRAGWLRDHVSDSANGALWAILRESHPQPSYRCLIVMKCGGDGTENFMLDLLPDDFEQLPDLPQERVVQLARWALSHVPISPLPAEDGVGFGREK</sequence>
<accession>A0A919PTJ8</accession>